<sequence>MCNLAVLEYKCEHKDSFLVHCPKGNPAQLCEPAEQTHLARYRFDGNCLDCHGRWCTEQENNRRALLNDEIAKIVAKKDDVSALDLRNMQQQARHKAAFSDEAARKKEDEMEGDIRISKEWAMTHAKLIWDMLYHEHPEDNARLGRLESVRLNVLTVVEMGWQKRAGKHYRFYVRAIGISIFNDIPQKQCHQDGSQQNR</sequence>
<dbReference type="AlphaFoldDB" id="A0A0C4DWK9"/>
<evidence type="ECO:0000313" key="1">
    <source>
        <dbReference type="EMBL" id="KLU85362.1"/>
    </source>
</evidence>
<dbReference type="eggNOG" id="ENOG502RN5N">
    <property type="taxonomic scope" value="Eukaryota"/>
</dbReference>
<proteinExistence type="predicted"/>
<dbReference type="EMBL" id="ADBL01001040">
    <property type="status" value="NOT_ANNOTATED_CDS"/>
    <property type="molecule type" value="Genomic_DNA"/>
</dbReference>
<keyword evidence="3" id="KW-1185">Reference proteome</keyword>
<accession>A0A0C4DWK9</accession>
<reference evidence="2" key="5">
    <citation type="submission" date="2015-06" db="UniProtKB">
        <authorList>
            <consortium name="EnsemblFungi"/>
        </authorList>
    </citation>
    <scope>IDENTIFICATION</scope>
    <source>
        <strain evidence="2">ATCC 64411</strain>
    </source>
</reference>
<protein>
    <submittedName>
        <fullName evidence="1 2">Uncharacterized protein</fullName>
    </submittedName>
</protein>
<evidence type="ECO:0000313" key="2">
    <source>
        <dbReference type="EnsemblFungi" id="MAPG_04390T0"/>
    </source>
</evidence>
<dbReference type="Proteomes" id="UP000011715">
    <property type="component" value="Unassembled WGS sequence"/>
</dbReference>
<gene>
    <name evidence="1" type="ORF">MAPG_04390</name>
</gene>
<dbReference type="EMBL" id="GL876968">
    <property type="protein sequence ID" value="KLU85362.1"/>
    <property type="molecule type" value="Genomic_DNA"/>
</dbReference>
<reference evidence="2" key="4">
    <citation type="journal article" date="2015" name="G3 (Bethesda)">
        <title>Genome sequences of three phytopathogenic species of the Magnaporthaceae family of fungi.</title>
        <authorList>
            <person name="Okagaki L.H."/>
            <person name="Nunes C.C."/>
            <person name="Sailsbery J."/>
            <person name="Clay B."/>
            <person name="Brown D."/>
            <person name="John T."/>
            <person name="Oh Y."/>
            <person name="Young N."/>
            <person name="Fitzgerald M."/>
            <person name="Haas B.J."/>
            <person name="Zeng Q."/>
            <person name="Young S."/>
            <person name="Adiconis X."/>
            <person name="Fan L."/>
            <person name="Levin J.Z."/>
            <person name="Mitchell T.K."/>
            <person name="Okubara P.A."/>
            <person name="Farman M.L."/>
            <person name="Kohn L.M."/>
            <person name="Birren B."/>
            <person name="Ma L.-J."/>
            <person name="Dean R.A."/>
        </authorList>
    </citation>
    <scope>NUCLEOTIDE SEQUENCE</scope>
    <source>
        <strain evidence="2">ATCC 64411 / 73-15</strain>
    </source>
</reference>
<reference evidence="3" key="1">
    <citation type="submission" date="2010-05" db="EMBL/GenBank/DDBJ databases">
        <title>The genome sequence of Magnaporthe poae strain ATCC 64411.</title>
        <authorList>
            <person name="Ma L.-J."/>
            <person name="Dead R."/>
            <person name="Young S."/>
            <person name="Zeng Q."/>
            <person name="Koehrsen M."/>
            <person name="Alvarado L."/>
            <person name="Berlin A."/>
            <person name="Chapman S.B."/>
            <person name="Chen Z."/>
            <person name="Freedman E."/>
            <person name="Gellesch M."/>
            <person name="Goldberg J."/>
            <person name="Griggs A."/>
            <person name="Gujja S."/>
            <person name="Heilman E.R."/>
            <person name="Heiman D."/>
            <person name="Hepburn T."/>
            <person name="Howarth C."/>
            <person name="Jen D."/>
            <person name="Larson L."/>
            <person name="Mehta T."/>
            <person name="Neiman D."/>
            <person name="Pearson M."/>
            <person name="Roberts A."/>
            <person name="Saif S."/>
            <person name="Shea T."/>
            <person name="Shenoy N."/>
            <person name="Sisk P."/>
            <person name="Stolte C."/>
            <person name="Sykes S."/>
            <person name="Walk T."/>
            <person name="White J."/>
            <person name="Yandava C."/>
            <person name="Haas B."/>
            <person name="Nusbaum C."/>
            <person name="Birren B."/>
        </authorList>
    </citation>
    <scope>NUCLEOTIDE SEQUENCE [LARGE SCALE GENOMIC DNA]</scope>
    <source>
        <strain evidence="3">ATCC 64411 / 73-15</strain>
    </source>
</reference>
<dbReference type="VEuPathDB" id="FungiDB:MAPG_04390"/>
<dbReference type="EnsemblFungi" id="MAPG_04390T0">
    <property type="protein sequence ID" value="MAPG_04390T0"/>
    <property type="gene ID" value="MAPG_04390"/>
</dbReference>
<evidence type="ECO:0000313" key="3">
    <source>
        <dbReference type="Proteomes" id="UP000011715"/>
    </source>
</evidence>
<reference evidence="1" key="2">
    <citation type="submission" date="2010-05" db="EMBL/GenBank/DDBJ databases">
        <title>The Genome Sequence of Magnaporthe poae strain ATCC 64411.</title>
        <authorList>
            <consortium name="The Broad Institute Genome Sequencing Platform"/>
            <consortium name="Broad Institute Genome Sequencing Center for Infectious Disease"/>
            <person name="Ma L.-J."/>
            <person name="Dead R."/>
            <person name="Young S."/>
            <person name="Zeng Q."/>
            <person name="Koehrsen M."/>
            <person name="Alvarado L."/>
            <person name="Berlin A."/>
            <person name="Chapman S.B."/>
            <person name="Chen Z."/>
            <person name="Freedman E."/>
            <person name="Gellesch M."/>
            <person name="Goldberg J."/>
            <person name="Griggs A."/>
            <person name="Gujja S."/>
            <person name="Heilman E.R."/>
            <person name="Heiman D."/>
            <person name="Hepburn T."/>
            <person name="Howarth C."/>
            <person name="Jen D."/>
            <person name="Larson L."/>
            <person name="Mehta T."/>
            <person name="Neiman D."/>
            <person name="Pearson M."/>
            <person name="Roberts A."/>
            <person name="Saif S."/>
            <person name="Shea T."/>
            <person name="Shenoy N."/>
            <person name="Sisk P."/>
            <person name="Stolte C."/>
            <person name="Sykes S."/>
            <person name="Walk T."/>
            <person name="White J."/>
            <person name="Yandava C."/>
            <person name="Haas B."/>
            <person name="Nusbaum C."/>
            <person name="Birren B."/>
        </authorList>
    </citation>
    <scope>NUCLEOTIDE SEQUENCE</scope>
    <source>
        <strain evidence="1">ATCC 64411</strain>
    </source>
</reference>
<reference evidence="1" key="3">
    <citation type="submission" date="2011-03" db="EMBL/GenBank/DDBJ databases">
        <title>Annotation of Magnaporthe poae ATCC 64411.</title>
        <authorList>
            <person name="Ma L.-J."/>
            <person name="Dead R."/>
            <person name="Young S.K."/>
            <person name="Zeng Q."/>
            <person name="Gargeya S."/>
            <person name="Fitzgerald M."/>
            <person name="Haas B."/>
            <person name="Abouelleil A."/>
            <person name="Alvarado L."/>
            <person name="Arachchi H.M."/>
            <person name="Berlin A."/>
            <person name="Brown A."/>
            <person name="Chapman S.B."/>
            <person name="Chen Z."/>
            <person name="Dunbar C."/>
            <person name="Freedman E."/>
            <person name="Gearin G."/>
            <person name="Gellesch M."/>
            <person name="Goldberg J."/>
            <person name="Griggs A."/>
            <person name="Gujja S."/>
            <person name="Heiman D."/>
            <person name="Howarth C."/>
            <person name="Larson L."/>
            <person name="Lui A."/>
            <person name="MacDonald P.J.P."/>
            <person name="Mehta T."/>
            <person name="Montmayeur A."/>
            <person name="Murphy C."/>
            <person name="Neiman D."/>
            <person name="Pearson M."/>
            <person name="Priest M."/>
            <person name="Roberts A."/>
            <person name="Saif S."/>
            <person name="Shea T."/>
            <person name="Shenoy N."/>
            <person name="Sisk P."/>
            <person name="Stolte C."/>
            <person name="Sykes S."/>
            <person name="Yandava C."/>
            <person name="Wortman J."/>
            <person name="Nusbaum C."/>
            <person name="Birren B."/>
        </authorList>
    </citation>
    <scope>NUCLEOTIDE SEQUENCE</scope>
    <source>
        <strain evidence="1">ATCC 64411</strain>
    </source>
</reference>
<organism evidence="2 3">
    <name type="scientific">Magnaporthiopsis poae (strain ATCC 64411 / 73-15)</name>
    <name type="common">Kentucky bluegrass fungus</name>
    <name type="synonym">Magnaporthe poae</name>
    <dbReference type="NCBI Taxonomy" id="644358"/>
    <lineage>
        <taxon>Eukaryota</taxon>
        <taxon>Fungi</taxon>
        <taxon>Dikarya</taxon>
        <taxon>Ascomycota</taxon>
        <taxon>Pezizomycotina</taxon>
        <taxon>Sordariomycetes</taxon>
        <taxon>Sordariomycetidae</taxon>
        <taxon>Magnaporthales</taxon>
        <taxon>Magnaporthaceae</taxon>
        <taxon>Magnaporthiopsis</taxon>
    </lineage>
</organism>
<dbReference type="OrthoDB" id="10370838at2759"/>
<name>A0A0C4DWK9_MAGP6</name>